<reference evidence="7" key="2">
    <citation type="submission" date="2025-08" db="UniProtKB">
        <authorList>
            <consortium name="RefSeq"/>
        </authorList>
    </citation>
    <scope>IDENTIFICATION</scope>
    <source>
        <tissue evidence="7">Leaf</tissue>
    </source>
</reference>
<dbReference type="InterPro" id="IPR006703">
    <property type="entry name" value="G_AIG1"/>
</dbReference>
<evidence type="ECO:0000256" key="1">
    <source>
        <dbReference type="ARBA" id="ARBA00008535"/>
    </source>
</evidence>
<keyword evidence="4" id="KW-0175">Coiled coil</keyword>
<dbReference type="STRING" id="3916.A0A1S3U1K2"/>
<gene>
    <name evidence="7" type="primary">LOC106760952</name>
</gene>
<accession>A0A1S3U1K2</accession>
<feature type="coiled-coil region" evidence="4">
    <location>
        <begin position="223"/>
        <end position="261"/>
    </location>
</feature>
<organism evidence="6 7">
    <name type="scientific">Vigna radiata var. radiata</name>
    <name type="common">Mung bean</name>
    <name type="synonym">Phaseolus aureus</name>
    <dbReference type="NCBI Taxonomy" id="3916"/>
    <lineage>
        <taxon>Eukaryota</taxon>
        <taxon>Viridiplantae</taxon>
        <taxon>Streptophyta</taxon>
        <taxon>Embryophyta</taxon>
        <taxon>Tracheophyta</taxon>
        <taxon>Spermatophyta</taxon>
        <taxon>Magnoliopsida</taxon>
        <taxon>eudicotyledons</taxon>
        <taxon>Gunneridae</taxon>
        <taxon>Pentapetalae</taxon>
        <taxon>rosids</taxon>
        <taxon>fabids</taxon>
        <taxon>Fabales</taxon>
        <taxon>Fabaceae</taxon>
        <taxon>Papilionoideae</taxon>
        <taxon>50 kb inversion clade</taxon>
        <taxon>NPAAA clade</taxon>
        <taxon>indigoferoid/millettioid clade</taxon>
        <taxon>Phaseoleae</taxon>
        <taxon>Vigna</taxon>
    </lineage>
</organism>
<dbReference type="Proteomes" id="UP000087766">
    <property type="component" value="Chromosome 5"/>
</dbReference>
<reference evidence="6" key="1">
    <citation type="journal article" date="2014" name="Nat. Commun.">
        <title>Genome sequence of mungbean and insights into evolution within Vigna species.</title>
        <authorList>
            <person name="Kang Y.J."/>
            <person name="Kim S.K."/>
            <person name="Kim M.Y."/>
            <person name="Lestari P."/>
            <person name="Kim K.H."/>
            <person name="Ha B.K."/>
            <person name="Jun T.H."/>
            <person name="Hwang W.J."/>
            <person name="Lee T."/>
            <person name="Lee J."/>
            <person name="Shim S."/>
            <person name="Yoon M.Y."/>
            <person name="Jang Y.E."/>
            <person name="Han K.S."/>
            <person name="Taeprayoon P."/>
            <person name="Yoon N."/>
            <person name="Somta P."/>
            <person name="Tanya P."/>
            <person name="Kim K.S."/>
            <person name="Gwag J.G."/>
            <person name="Moon J.K."/>
            <person name="Lee Y.H."/>
            <person name="Park B.S."/>
            <person name="Bombarely A."/>
            <person name="Doyle J.J."/>
            <person name="Jackson S.A."/>
            <person name="Schafleitner R."/>
            <person name="Srinives P."/>
            <person name="Varshney R.K."/>
            <person name="Lee S.H."/>
        </authorList>
    </citation>
    <scope>NUCLEOTIDE SEQUENCE [LARGE SCALE GENOMIC DNA]</scope>
    <source>
        <strain evidence="6">cv. VC1973A</strain>
    </source>
</reference>
<feature type="domain" description="AIG1-type G" evidence="5">
    <location>
        <begin position="8"/>
        <end position="207"/>
    </location>
</feature>
<feature type="domain" description="AIG1-type G" evidence="5">
    <location>
        <begin position="568"/>
        <end position="773"/>
    </location>
</feature>
<name>A0A1S3U1K2_VIGRR</name>
<dbReference type="KEGG" id="vra:106760952"/>
<feature type="domain" description="AIG1-type G" evidence="5">
    <location>
        <begin position="285"/>
        <end position="490"/>
    </location>
</feature>
<evidence type="ECO:0000256" key="3">
    <source>
        <dbReference type="ARBA" id="ARBA00023134"/>
    </source>
</evidence>
<protein>
    <submittedName>
        <fullName evidence="7">Uncharacterized protein LOC106760952 isoform X1</fullName>
    </submittedName>
</protein>
<evidence type="ECO:0000313" key="7">
    <source>
        <dbReference type="RefSeq" id="XP_014499887.1"/>
    </source>
</evidence>
<dbReference type="PANTHER" id="PTHR10903">
    <property type="entry name" value="GTPASE, IMAP FAMILY MEMBER-RELATED"/>
    <property type="match status" value="1"/>
</dbReference>
<dbReference type="PROSITE" id="PS51720">
    <property type="entry name" value="G_AIG1"/>
    <property type="match status" value="3"/>
</dbReference>
<evidence type="ECO:0000256" key="4">
    <source>
        <dbReference type="SAM" id="Coils"/>
    </source>
</evidence>
<dbReference type="FunFam" id="3.40.50.300:FF:000840">
    <property type="entry name" value="Immune-associated nucleotide-binding protein 9"/>
    <property type="match status" value="3"/>
</dbReference>
<dbReference type="CDD" id="cd01852">
    <property type="entry name" value="AIG1"/>
    <property type="match status" value="1"/>
</dbReference>
<dbReference type="OrthoDB" id="8954335at2759"/>
<proteinExistence type="inferred from homology"/>
<sequence length="841" mass="96505">MEPISLLNKEKTLVLIGRSGNGKSSTGNNILRKKAFKSRTRMCELQKTVTKDGSTINVIDTPGLFDGSDSIEKEIIKCIDLAKDEIHAILVVFSVRTRFSEEEQVILSILQTLFGHKIVDYMIIVFTGGDELEYNKETLNDYIGQECPQPLKDILLQCENRKVLFDNKTKDETKQLQQVQQLFDLVNLVISKNNGQPYTNKIFVKSQEGSKLKQETSNVWEKLEEERVERVKIEENCKLTEAKLNDEIQSLKYNIESAKRRPHISRQMQMQPEFDMIEQKPLLNNEKKTLVLVGRTGNGKSATGNTILGRNAFKSNRYSSSMSPICELHQKVTQDGSIINVINTPGLFDGSDSVEKEIVKCLDLAKDGIHAILVMFSVKTRFSEEEQATLRVLQTLFGHKIIDYMIIVFTGGDELEYNKLTLDDYLGQECPIALKDILLQCDNRKVLFNNKTKDEKKQLQQVQQLLNLVNMVILKNNGQPYTNITFVKSQEGSKLKQETTNLWEKVEEERAATHKIQENFKLKEAKLNDKIQSLKYNLESANKRPHISRQMQMQPEFDMIEQKALLNKEKKTLVLVGRTGNGKSATGNTILRRNAFKSNRYSSSMSRICELQQSVTKDGSIINVINTPGLFDGSDYVEKEIIKCLDLAKDGIHAVLVIFSVRTRFSEEEQATLRVLQTLFGHKIIDYMIIVFTGGDELEYNKVTLDDYLGQECPQALKDILLQCDNRKVLFNNKTKDETKQLQQVQQLLHLVNMVILKNNGQPYTNITFVKSQEGSKLKQESTILSEELEKERVERLKIEENWKLTQSMWNEEIQTFRYDVASTNRRPTIFRHLMSNCHLL</sequence>
<evidence type="ECO:0000313" key="6">
    <source>
        <dbReference type="Proteomes" id="UP000087766"/>
    </source>
</evidence>
<dbReference type="InterPro" id="IPR027417">
    <property type="entry name" value="P-loop_NTPase"/>
</dbReference>
<dbReference type="Gene3D" id="3.40.50.300">
    <property type="entry name" value="P-loop containing nucleotide triphosphate hydrolases"/>
    <property type="match status" value="3"/>
</dbReference>
<evidence type="ECO:0000259" key="5">
    <source>
        <dbReference type="PROSITE" id="PS51720"/>
    </source>
</evidence>
<dbReference type="Pfam" id="PF04548">
    <property type="entry name" value="AIG1"/>
    <property type="match status" value="3"/>
</dbReference>
<dbReference type="GeneID" id="106760952"/>
<comment type="similarity">
    <text evidence="1">Belongs to the TRAFAC class TrmE-Era-EngA-EngB-Septin-like GTPase superfamily. AIG1/Toc34/Toc159-like paraseptin GTPase family. IAN subfamily.</text>
</comment>
<keyword evidence="3" id="KW-0342">GTP-binding</keyword>
<dbReference type="InterPro" id="IPR045058">
    <property type="entry name" value="GIMA/IAN/Toc"/>
</dbReference>
<dbReference type="PANTHER" id="PTHR10903:SF187">
    <property type="entry name" value="P-LOOP NUCLEOSIDE TRIPHOSPHATE HYDROLASE SUPERFAMILY PROTEIN"/>
    <property type="match status" value="1"/>
</dbReference>
<dbReference type="RefSeq" id="XP_014499887.1">
    <property type="nucleotide sequence ID" value="XM_014644401.1"/>
</dbReference>
<dbReference type="GO" id="GO:0005525">
    <property type="term" value="F:GTP binding"/>
    <property type="evidence" value="ECO:0007669"/>
    <property type="project" value="UniProtKB-KW"/>
</dbReference>
<evidence type="ECO:0000256" key="2">
    <source>
        <dbReference type="ARBA" id="ARBA00022741"/>
    </source>
</evidence>
<dbReference type="SUPFAM" id="SSF52540">
    <property type="entry name" value="P-loop containing nucleoside triphosphate hydrolases"/>
    <property type="match status" value="3"/>
</dbReference>
<keyword evidence="2" id="KW-0547">Nucleotide-binding</keyword>
<keyword evidence="6" id="KW-1185">Reference proteome</keyword>
<dbReference type="AlphaFoldDB" id="A0A1S3U1K2"/>